<evidence type="ECO:0000259" key="5">
    <source>
        <dbReference type="PROSITE" id="PS51781"/>
    </source>
</evidence>
<keyword evidence="4" id="KW-0732">Signal</keyword>
<dbReference type="Pfam" id="PF08239">
    <property type="entry name" value="SH3_3"/>
    <property type="match status" value="1"/>
</dbReference>
<evidence type="ECO:0000256" key="4">
    <source>
        <dbReference type="SAM" id="SignalP"/>
    </source>
</evidence>
<organism evidence="6 7">
    <name type="scientific">candidate division WOR-1 bacterium DG_54_3</name>
    <dbReference type="NCBI Taxonomy" id="1703775"/>
    <lineage>
        <taxon>Bacteria</taxon>
        <taxon>Bacillati</taxon>
        <taxon>Saganbacteria</taxon>
    </lineage>
</organism>
<protein>
    <recommendedName>
        <fullName evidence="5">SH3b domain-containing protein</fullName>
    </recommendedName>
</protein>
<accession>A0A0S7Y4W3</accession>
<dbReference type="Proteomes" id="UP000051861">
    <property type="component" value="Unassembled WGS sequence"/>
</dbReference>
<dbReference type="Pfam" id="PF07660">
    <property type="entry name" value="STN"/>
    <property type="match status" value="1"/>
</dbReference>
<evidence type="ECO:0000313" key="7">
    <source>
        <dbReference type="Proteomes" id="UP000051861"/>
    </source>
</evidence>
<sequence length="207" mass="23487">MIMNRHLRNKAKILIIGIALSLNLVAVSQAVTSKIKVKTKMANIHQGPDFKSQVINQVPWGTVLDLEDKRGKWYKVNLSSDKKGIVLVGYIHQDYAEEITEAKEDEKFKAIMIEGEEPGYKGELITIRFKDADVRDVIMYLCRIGGLNVVFDPEVSGKVSCDLRDVPWDQALDVILKINRLGKVIEGKVLRTGKTNRLIKQEKDKRK</sequence>
<evidence type="ECO:0000256" key="2">
    <source>
        <dbReference type="ARBA" id="ARBA00023136"/>
    </source>
</evidence>
<dbReference type="GO" id="GO:0019867">
    <property type="term" value="C:outer membrane"/>
    <property type="evidence" value="ECO:0007669"/>
    <property type="project" value="InterPro"/>
</dbReference>
<dbReference type="PANTHER" id="PTHR30604:SF1">
    <property type="entry name" value="DNA UTILIZATION PROTEIN HOFQ"/>
    <property type="match status" value="1"/>
</dbReference>
<comment type="caution">
    <text evidence="6">The sequence shown here is derived from an EMBL/GenBank/DDBJ whole genome shotgun (WGS) entry which is preliminary data.</text>
</comment>
<evidence type="ECO:0000313" key="6">
    <source>
        <dbReference type="EMBL" id="KPJ69652.1"/>
    </source>
</evidence>
<feature type="domain" description="SH3b" evidence="5">
    <location>
        <begin position="30"/>
        <end position="95"/>
    </location>
</feature>
<dbReference type="InterPro" id="IPR051808">
    <property type="entry name" value="Type_IV_pilus_biogenesis"/>
</dbReference>
<keyword evidence="3" id="KW-0998">Cell outer membrane</keyword>
<keyword evidence="2" id="KW-0472">Membrane</keyword>
<feature type="chain" id="PRO_5006640392" description="SH3b domain-containing protein" evidence="4">
    <location>
        <begin position="31"/>
        <end position="207"/>
    </location>
</feature>
<dbReference type="PANTHER" id="PTHR30604">
    <property type="entry name" value="PROTEIN TRANSPORT PROTEIN HOFQ"/>
    <property type="match status" value="1"/>
</dbReference>
<dbReference type="SMART" id="SM00965">
    <property type="entry name" value="STN"/>
    <property type="match status" value="1"/>
</dbReference>
<dbReference type="Gene3D" id="3.30.1370.130">
    <property type="match status" value="1"/>
</dbReference>
<keyword evidence="1" id="KW-0813">Transport</keyword>
<dbReference type="InterPro" id="IPR011662">
    <property type="entry name" value="Secretin/TonB_short_N"/>
</dbReference>
<evidence type="ECO:0000256" key="1">
    <source>
        <dbReference type="ARBA" id="ARBA00022448"/>
    </source>
</evidence>
<dbReference type="InterPro" id="IPR003646">
    <property type="entry name" value="SH3-like_bac-type"/>
</dbReference>
<feature type="signal peptide" evidence="4">
    <location>
        <begin position="1"/>
        <end position="30"/>
    </location>
</feature>
<name>A0A0S7Y4W3_UNCSA</name>
<dbReference type="AlphaFoldDB" id="A0A0S7Y4W3"/>
<dbReference type="PROSITE" id="PS51781">
    <property type="entry name" value="SH3B"/>
    <property type="match status" value="1"/>
</dbReference>
<dbReference type="Gene3D" id="2.30.30.40">
    <property type="entry name" value="SH3 Domains"/>
    <property type="match status" value="1"/>
</dbReference>
<dbReference type="EMBL" id="LIZX01000018">
    <property type="protein sequence ID" value="KPJ69652.1"/>
    <property type="molecule type" value="Genomic_DNA"/>
</dbReference>
<dbReference type="PATRIC" id="fig|1703775.3.peg.467"/>
<reference evidence="6 7" key="1">
    <citation type="journal article" date="2015" name="Microbiome">
        <title>Genomic resolution of linkages in carbon, nitrogen, and sulfur cycling among widespread estuary sediment bacteria.</title>
        <authorList>
            <person name="Baker B.J."/>
            <person name="Lazar C.S."/>
            <person name="Teske A.P."/>
            <person name="Dick G.J."/>
        </authorList>
    </citation>
    <scope>NUCLEOTIDE SEQUENCE [LARGE SCALE GENOMIC DNA]</scope>
    <source>
        <strain evidence="6">DG_54_3</strain>
    </source>
</reference>
<gene>
    <name evidence="6" type="ORF">AMJ44_03080</name>
</gene>
<evidence type="ECO:0000256" key="3">
    <source>
        <dbReference type="ARBA" id="ARBA00023237"/>
    </source>
</evidence>
<proteinExistence type="predicted"/>